<accession>A0A9D5HC03</accession>
<comment type="caution">
    <text evidence="10">The sequence shown here is derived from an EMBL/GenBank/DDBJ whole genome shotgun (WGS) entry which is preliminary data.</text>
</comment>
<reference evidence="10" key="1">
    <citation type="submission" date="2021-03" db="EMBL/GenBank/DDBJ databases">
        <authorList>
            <person name="Li Z."/>
            <person name="Yang C."/>
        </authorList>
    </citation>
    <scope>NUCLEOTIDE SEQUENCE</scope>
    <source>
        <strain evidence="10">Dzin_1.0</strain>
        <tissue evidence="10">Leaf</tissue>
    </source>
</reference>
<evidence type="ECO:0000313" key="10">
    <source>
        <dbReference type="EMBL" id="KAJ0971101.1"/>
    </source>
</evidence>
<feature type="transmembrane region" description="Helical" evidence="9">
    <location>
        <begin position="73"/>
        <end position="93"/>
    </location>
</feature>
<keyword evidence="8" id="KW-0407">Ion channel</keyword>
<evidence type="ECO:0000256" key="4">
    <source>
        <dbReference type="ARBA" id="ARBA00022692"/>
    </source>
</evidence>
<dbReference type="Proteomes" id="UP001085076">
    <property type="component" value="Miscellaneous, Linkage group lg05"/>
</dbReference>
<evidence type="ECO:0000256" key="6">
    <source>
        <dbReference type="ARBA" id="ARBA00023065"/>
    </source>
</evidence>
<dbReference type="OrthoDB" id="68611at2759"/>
<feature type="transmembrane region" description="Helical" evidence="9">
    <location>
        <begin position="124"/>
        <end position="144"/>
    </location>
</feature>
<evidence type="ECO:0000256" key="1">
    <source>
        <dbReference type="ARBA" id="ARBA00004141"/>
    </source>
</evidence>
<keyword evidence="11" id="KW-1185">Reference proteome</keyword>
<feature type="transmembrane region" description="Helical" evidence="9">
    <location>
        <begin position="45"/>
        <end position="66"/>
    </location>
</feature>
<proteinExistence type="inferred from homology"/>
<evidence type="ECO:0008006" key="12">
    <source>
        <dbReference type="Google" id="ProtNLM"/>
    </source>
</evidence>
<feature type="transmembrane region" description="Helical" evidence="9">
    <location>
        <begin position="12"/>
        <end position="33"/>
    </location>
</feature>
<evidence type="ECO:0000256" key="5">
    <source>
        <dbReference type="ARBA" id="ARBA00022989"/>
    </source>
</evidence>
<evidence type="ECO:0000256" key="8">
    <source>
        <dbReference type="ARBA" id="ARBA00023303"/>
    </source>
</evidence>
<reference evidence="10" key="2">
    <citation type="journal article" date="2022" name="Hortic Res">
        <title>The genome of Dioscorea zingiberensis sheds light on the biosynthesis, origin and evolution of the medicinally important diosgenin saponins.</title>
        <authorList>
            <person name="Li Y."/>
            <person name="Tan C."/>
            <person name="Li Z."/>
            <person name="Guo J."/>
            <person name="Li S."/>
            <person name="Chen X."/>
            <person name="Wang C."/>
            <person name="Dai X."/>
            <person name="Yang H."/>
            <person name="Song W."/>
            <person name="Hou L."/>
            <person name="Xu J."/>
            <person name="Tong Z."/>
            <person name="Xu A."/>
            <person name="Yuan X."/>
            <person name="Wang W."/>
            <person name="Yang Q."/>
            <person name="Chen L."/>
            <person name="Sun Z."/>
            <person name="Wang K."/>
            <person name="Pan B."/>
            <person name="Chen J."/>
            <person name="Bao Y."/>
            <person name="Liu F."/>
            <person name="Qi X."/>
            <person name="Gang D.R."/>
            <person name="Wen J."/>
            <person name="Li J."/>
        </authorList>
    </citation>
    <scope>NUCLEOTIDE SEQUENCE</scope>
    <source>
        <strain evidence="10">Dzin_1.0</strain>
    </source>
</reference>
<keyword evidence="6" id="KW-0406">Ion transport</keyword>
<dbReference type="GO" id="GO:0016020">
    <property type="term" value="C:membrane"/>
    <property type="evidence" value="ECO:0007669"/>
    <property type="project" value="UniProtKB-SubCell"/>
</dbReference>
<dbReference type="GO" id="GO:0034220">
    <property type="term" value="P:monoatomic ion transmembrane transport"/>
    <property type="evidence" value="ECO:0007669"/>
    <property type="project" value="UniProtKB-KW"/>
</dbReference>
<gene>
    <name evidence="10" type="ORF">J5N97_019060</name>
</gene>
<name>A0A9D5HC03_9LILI</name>
<protein>
    <recommendedName>
        <fullName evidence="12">Aluminum-activated malate transporter</fullName>
    </recommendedName>
</protein>
<keyword evidence="5 9" id="KW-1133">Transmembrane helix</keyword>
<dbReference type="InterPro" id="IPR020966">
    <property type="entry name" value="ALMT"/>
</dbReference>
<evidence type="ECO:0000256" key="9">
    <source>
        <dbReference type="SAM" id="Phobius"/>
    </source>
</evidence>
<dbReference type="PANTHER" id="PTHR31086">
    <property type="entry name" value="ALUMINUM-ACTIVATED MALATE TRANSPORTER 10"/>
    <property type="match status" value="1"/>
</dbReference>
<dbReference type="EMBL" id="JAGGNH010000005">
    <property type="protein sequence ID" value="KAJ0971101.1"/>
    <property type="molecule type" value="Genomic_DNA"/>
</dbReference>
<evidence type="ECO:0000256" key="3">
    <source>
        <dbReference type="ARBA" id="ARBA00022448"/>
    </source>
</evidence>
<keyword evidence="4 9" id="KW-0812">Transmembrane</keyword>
<sequence>MANPEKKETHELRKTIHCIKVGIAMTLVSLYYYTNPWSNINSQGAAMWAVMTVVVVFEFTVGGCLYKGLNRAVATLIAGCLALGIHWIASLSGDRFEPVILGLSVFVLASIATFYRFVTFIKVWFDYGVTIFILTFSLIAVSGYKQDTLFTLAQQRLYNIGIGIFICLLVCVLICPVWAGEDLHLLIIWNMEKLANSLEGCIAEYFKEGGVLLAVDEDQEAIIQRSEGYKHILSSKPSEDSLAILARWEPGHGCYGFRHPWNQYLKIGAAMRLCAYCLESLAGCIDSQTQVPESMKRHLSEACIKLSTNSSRILKELAKCIKFMKKSKYIDLLIRDQNNAVKELDRALRSLPPMEAMENFGCVSLLEGRVLITAASLLIEISARIIGVVEAVNLLAEQACFKPAKDQVEDEGMISSKTSFVVTLGPQAIRTIEEA</sequence>
<comment type="similarity">
    <text evidence="2">Belongs to the aromatic acid exporter (TC 2.A.85) family.</text>
</comment>
<feature type="transmembrane region" description="Helical" evidence="9">
    <location>
        <begin position="156"/>
        <end position="179"/>
    </location>
</feature>
<keyword evidence="3" id="KW-0813">Transport</keyword>
<dbReference type="GO" id="GO:0015743">
    <property type="term" value="P:malate transport"/>
    <property type="evidence" value="ECO:0007669"/>
    <property type="project" value="InterPro"/>
</dbReference>
<feature type="transmembrane region" description="Helical" evidence="9">
    <location>
        <begin position="99"/>
        <end position="117"/>
    </location>
</feature>
<evidence type="ECO:0000313" key="11">
    <source>
        <dbReference type="Proteomes" id="UP001085076"/>
    </source>
</evidence>
<dbReference type="Pfam" id="PF11744">
    <property type="entry name" value="ALMT"/>
    <property type="match status" value="1"/>
</dbReference>
<keyword evidence="7 9" id="KW-0472">Membrane</keyword>
<evidence type="ECO:0000256" key="2">
    <source>
        <dbReference type="ARBA" id="ARBA00007079"/>
    </source>
</evidence>
<evidence type="ECO:0000256" key="7">
    <source>
        <dbReference type="ARBA" id="ARBA00023136"/>
    </source>
</evidence>
<dbReference type="AlphaFoldDB" id="A0A9D5HC03"/>
<comment type="subcellular location">
    <subcellularLocation>
        <location evidence="1">Membrane</location>
        <topology evidence="1">Multi-pass membrane protein</topology>
    </subcellularLocation>
</comment>
<organism evidence="10 11">
    <name type="scientific">Dioscorea zingiberensis</name>
    <dbReference type="NCBI Taxonomy" id="325984"/>
    <lineage>
        <taxon>Eukaryota</taxon>
        <taxon>Viridiplantae</taxon>
        <taxon>Streptophyta</taxon>
        <taxon>Embryophyta</taxon>
        <taxon>Tracheophyta</taxon>
        <taxon>Spermatophyta</taxon>
        <taxon>Magnoliopsida</taxon>
        <taxon>Liliopsida</taxon>
        <taxon>Dioscoreales</taxon>
        <taxon>Dioscoreaceae</taxon>
        <taxon>Dioscorea</taxon>
    </lineage>
</organism>